<organism evidence="3 4">
    <name type="scientific">Halomonas cupida</name>
    <dbReference type="NCBI Taxonomy" id="44933"/>
    <lineage>
        <taxon>Bacteria</taxon>
        <taxon>Pseudomonadati</taxon>
        <taxon>Pseudomonadota</taxon>
        <taxon>Gammaproteobacteria</taxon>
        <taxon>Oceanospirillales</taxon>
        <taxon>Halomonadaceae</taxon>
        <taxon>Halomonas</taxon>
    </lineage>
</organism>
<dbReference type="SUPFAM" id="SSF56524">
    <property type="entry name" value="Oxidoreductase molybdopterin-binding domain"/>
    <property type="match status" value="1"/>
</dbReference>
<gene>
    <name evidence="2" type="ORF">HCU01_30330</name>
    <name evidence="3" type="ORF">SAMN05660971_01078</name>
</gene>
<accession>A0A1M7CFY0</accession>
<dbReference type="AlphaFoldDB" id="A0A1M7CFY0"/>
<dbReference type="Proteomes" id="UP000321726">
    <property type="component" value="Unassembled WGS sequence"/>
</dbReference>
<dbReference type="InterPro" id="IPR000572">
    <property type="entry name" value="OxRdtase_Mopterin-bd_dom"/>
</dbReference>
<dbReference type="Pfam" id="PF00174">
    <property type="entry name" value="Oxidored_molyb"/>
    <property type="match status" value="1"/>
</dbReference>
<proteinExistence type="predicted"/>
<evidence type="ECO:0000313" key="4">
    <source>
        <dbReference type="Proteomes" id="UP000184123"/>
    </source>
</evidence>
<name>A0A1M7CFY0_9GAMM</name>
<keyword evidence="5" id="KW-1185">Reference proteome</keyword>
<evidence type="ECO:0000313" key="3">
    <source>
        <dbReference type="EMBL" id="SHL66133.1"/>
    </source>
</evidence>
<dbReference type="InterPro" id="IPR036374">
    <property type="entry name" value="OxRdtase_Mopterin-bd_sf"/>
</dbReference>
<reference evidence="3 4" key="1">
    <citation type="submission" date="2016-11" db="EMBL/GenBank/DDBJ databases">
        <authorList>
            <person name="Jaros S."/>
            <person name="Januszkiewicz K."/>
            <person name="Wedrychowicz H."/>
        </authorList>
    </citation>
    <scope>NUCLEOTIDE SEQUENCE [LARGE SCALE GENOMIC DNA]</scope>
    <source>
        <strain evidence="3 4">DSM 4740</strain>
    </source>
</reference>
<dbReference type="Gene3D" id="3.90.420.10">
    <property type="entry name" value="Oxidoreductase, molybdopterin-binding domain"/>
    <property type="match status" value="1"/>
</dbReference>
<dbReference type="OrthoDB" id="9798763at2"/>
<dbReference type="EMBL" id="BJXU01000125">
    <property type="protein sequence ID" value="GEN25084.1"/>
    <property type="molecule type" value="Genomic_DNA"/>
</dbReference>
<dbReference type="STRING" id="44933.SAMN05660971_01078"/>
<protein>
    <submittedName>
        <fullName evidence="2">Oxidoreductase</fullName>
    </submittedName>
</protein>
<evidence type="ECO:0000313" key="5">
    <source>
        <dbReference type="Proteomes" id="UP000321726"/>
    </source>
</evidence>
<dbReference type="Proteomes" id="UP000184123">
    <property type="component" value="Unassembled WGS sequence"/>
</dbReference>
<dbReference type="RefSeq" id="WP_073433995.1">
    <property type="nucleotide sequence ID" value="NZ_BJXU01000125.1"/>
</dbReference>
<feature type="domain" description="Oxidoreductase molybdopterin-binding" evidence="1">
    <location>
        <begin position="67"/>
        <end position="140"/>
    </location>
</feature>
<reference evidence="2 5" key="2">
    <citation type="submission" date="2019-07" db="EMBL/GenBank/DDBJ databases">
        <title>Whole genome shotgun sequence of Halomonas cupida NBRC 102219.</title>
        <authorList>
            <person name="Hosoyama A."/>
            <person name="Uohara A."/>
            <person name="Ohji S."/>
            <person name="Ichikawa N."/>
        </authorList>
    </citation>
    <scope>NUCLEOTIDE SEQUENCE [LARGE SCALE GENOMIC DNA]</scope>
    <source>
        <strain evidence="2 5">NBRC 102219</strain>
    </source>
</reference>
<evidence type="ECO:0000313" key="2">
    <source>
        <dbReference type="EMBL" id="GEN25084.1"/>
    </source>
</evidence>
<evidence type="ECO:0000259" key="1">
    <source>
        <dbReference type="Pfam" id="PF00174"/>
    </source>
</evidence>
<dbReference type="EMBL" id="FRCA01000002">
    <property type="protein sequence ID" value="SHL66133.1"/>
    <property type="molecule type" value="Genomic_DNA"/>
</dbReference>
<sequence>MAGRWIVVVFGLWGLGTGWSHALEPPKGPVVLVVRGDITHTNVGDEAHFDRDMLESLPQREISTDLPWYDGPSHFSGPLTRELLELVGARGDELYVEALNDYAAQIPLIDVIDYDVILATSRNGRTLRIRDNGPLFVVYPFDDHPELCTDIYLTRSVWQVASIEVR</sequence>